<dbReference type="InterPro" id="IPR011990">
    <property type="entry name" value="TPR-like_helical_dom_sf"/>
</dbReference>
<accession>A0ABT3CV22</accession>
<evidence type="ECO:0000313" key="7">
    <source>
        <dbReference type="EMBL" id="MCV9387421.1"/>
    </source>
</evidence>
<evidence type="ECO:0000256" key="2">
    <source>
        <dbReference type="ARBA" id="ARBA00006275"/>
    </source>
</evidence>
<evidence type="ECO:0000259" key="6">
    <source>
        <dbReference type="Pfam" id="PF07980"/>
    </source>
</evidence>
<comment type="caution">
    <text evidence="7">The sequence shown here is derived from an EMBL/GenBank/DDBJ whole genome shotgun (WGS) entry which is preliminary data.</text>
</comment>
<evidence type="ECO:0000256" key="4">
    <source>
        <dbReference type="ARBA" id="ARBA00023136"/>
    </source>
</evidence>
<dbReference type="Gene3D" id="1.25.40.390">
    <property type="match status" value="1"/>
</dbReference>
<dbReference type="InterPro" id="IPR012944">
    <property type="entry name" value="SusD_RagB_dom"/>
</dbReference>
<proteinExistence type="inferred from homology"/>
<keyword evidence="3" id="KW-0732">Signal</keyword>
<evidence type="ECO:0000256" key="1">
    <source>
        <dbReference type="ARBA" id="ARBA00004442"/>
    </source>
</evidence>
<sequence>MNKIFKYMALAMGVFFLGSCEEYLDEVPVTSISVDYIFDSPDGLDVGITSLYNLMRRNNFPAFGDNGGNPMKANLFFYVGTDLGHTRTWHRPYDISAMSPQGFPEYKWTRAYEIIDRASGIIAAASQMEGDEAQLNRIEAEAKAMRGECYFDLIRMYDNIILDTTAVTPQNANDPQVFEVANPADVYAVIKSDLDFAIEHLEWSVASGRYGQGAVRHIRGKVAMWESDWSEAASQFDAIIDDGTHYLVGLNEVFGQDVNHSESLFTYQRDEDLGTTAGNGDNTAGGRGTWHSSVFNNRAYEMSTGEIVQSAEYGGQALGWSFPNDYLQSLYDQDNDRRYTTYYYPLTKYVNAPGHPNFGEEISVYDDNFRRHHFSLKKFHDEDKAVLTNDSWKDDMYYRFAETLLLSAEAHWRMSGSDTDAKALEYINMIRERAFGNSDHNFTTFNLDIYLEESARELAFEKNRWFLLKRMGLLVERQQMYYTYGSSSTNQILEPMAPHMVRLPIPQSQIDLMGTFPQNPGY</sequence>
<comment type="subcellular location">
    <subcellularLocation>
        <location evidence="1">Cell outer membrane</location>
    </subcellularLocation>
</comment>
<reference evidence="7 8" key="1">
    <citation type="submission" date="2022-10" db="EMBL/GenBank/DDBJ databases">
        <title>Comparative genomics and taxonomic characterization of three novel marine species of genus Reichenbachiella exhibiting antioxidant and polysaccharide degradation activities.</title>
        <authorList>
            <person name="Muhammad N."/>
            <person name="Lee Y.-J."/>
            <person name="Ko J."/>
            <person name="Kim S.-G."/>
        </authorList>
    </citation>
    <scope>NUCLEOTIDE SEQUENCE [LARGE SCALE GENOMIC DNA]</scope>
    <source>
        <strain evidence="7 8">ABR2-5</strain>
    </source>
</reference>
<dbReference type="Proteomes" id="UP001300692">
    <property type="component" value="Unassembled WGS sequence"/>
</dbReference>
<evidence type="ECO:0000313" key="8">
    <source>
        <dbReference type="Proteomes" id="UP001300692"/>
    </source>
</evidence>
<keyword evidence="5" id="KW-0998">Cell outer membrane</keyword>
<keyword evidence="8" id="KW-1185">Reference proteome</keyword>
<dbReference type="SUPFAM" id="SSF48452">
    <property type="entry name" value="TPR-like"/>
    <property type="match status" value="1"/>
</dbReference>
<comment type="similarity">
    <text evidence="2">Belongs to the SusD family.</text>
</comment>
<protein>
    <submittedName>
        <fullName evidence="7">RagB/SusD family nutrient uptake outer membrane protein</fullName>
    </submittedName>
</protein>
<dbReference type="EMBL" id="JAOYOD010000001">
    <property type="protein sequence ID" value="MCV9387421.1"/>
    <property type="molecule type" value="Genomic_DNA"/>
</dbReference>
<organism evidence="7 8">
    <name type="scientific">Reichenbachiella ulvae</name>
    <dbReference type="NCBI Taxonomy" id="2980104"/>
    <lineage>
        <taxon>Bacteria</taxon>
        <taxon>Pseudomonadati</taxon>
        <taxon>Bacteroidota</taxon>
        <taxon>Cytophagia</taxon>
        <taxon>Cytophagales</taxon>
        <taxon>Reichenbachiellaceae</taxon>
        <taxon>Reichenbachiella</taxon>
    </lineage>
</organism>
<evidence type="ECO:0000256" key="3">
    <source>
        <dbReference type="ARBA" id="ARBA00022729"/>
    </source>
</evidence>
<evidence type="ECO:0000256" key="5">
    <source>
        <dbReference type="ARBA" id="ARBA00023237"/>
    </source>
</evidence>
<gene>
    <name evidence="7" type="ORF">N7U62_12145</name>
</gene>
<dbReference type="PROSITE" id="PS51257">
    <property type="entry name" value="PROKAR_LIPOPROTEIN"/>
    <property type="match status" value="1"/>
</dbReference>
<feature type="domain" description="RagB/SusD" evidence="6">
    <location>
        <begin position="373"/>
        <end position="522"/>
    </location>
</feature>
<dbReference type="RefSeq" id="WP_264138243.1">
    <property type="nucleotide sequence ID" value="NZ_JAOYOD010000001.1"/>
</dbReference>
<dbReference type="Pfam" id="PF07980">
    <property type="entry name" value="SusD_RagB"/>
    <property type="match status" value="1"/>
</dbReference>
<keyword evidence="4" id="KW-0472">Membrane</keyword>
<name>A0ABT3CV22_9BACT</name>